<name>A0ABN1T785_9ACTN</name>
<comment type="caution">
    <text evidence="2">The sequence shown here is derived from an EMBL/GenBank/DDBJ whole genome shotgun (WGS) entry which is preliminary data.</text>
</comment>
<sequence length="771" mass="80769">MTAETVTPASPAADARRPLSPTAARRLATVERIAYGAAGLATAIGPSTDLWQLHAAALGTGAGVLYRLWTRARDDGGARLLTSAYRALPALGLSTAYGVGLATPGTSWWEVATSAAVALGSAVAAPLTRSRGMRHAAETLPATVAAQQPPQPDEEDYGTGYLGDLARHWAAAPATGDTRLSHIRQYRPDAPDFEAIILAPPGEAVPAALDARTVAAVFDVPEDVVRLAPVPGHGPGRLAVQVAPTEYLARQGRRSPADELTALWEARVSSPKGVAPGVKLVAHRFEADRIVLRVEAPDTELLRLPRLPLARALGLEDPELLMVETDGMARGVVTIYAQHPLMTVREATADDLVMDKDGRIAIGLRHDGRPARWPLYDPELGALTDLLVGAPGSGKSVTLLTLITAERLSGVVSVVADAQDGMSLPEAEGRTYHFGAGVAESAATLAAFSAVASYRQQESAARGWGSFVLGKPWPLAILTMDEINRLIAEDAGHPAPFRKWVSGMLGAGQITWRKVGMGVRIAGQSIHLQDLGDSEKIRANAKNGSVWLGRVNSSMTRSMATDMTTGTVEVTPIPQHFGVSGSAELEAAWSGEEAPTGPTTAGTAWLIQSGHPTLTRTWRAEKQNRTYPGLISLMESAPTPGFTPAEADVFRRAYDEGLTIALALLDGWDGKGEVPGATAEDGAGATAAASRVPAPPASARTLRDDVLDALADGPLRTREIRQRAGVGTEGGPAAGSVDNVLTRLAEAGLVARVGHGVWKRLEAADAPATPS</sequence>
<dbReference type="SUPFAM" id="SSF52540">
    <property type="entry name" value="P-loop containing nucleoside triphosphate hydrolases"/>
    <property type="match status" value="1"/>
</dbReference>
<evidence type="ECO:0000313" key="2">
    <source>
        <dbReference type="EMBL" id="GAA1017175.1"/>
    </source>
</evidence>
<organism evidence="2 3">
    <name type="scientific">Streptomyces thermogriseus</name>
    <dbReference type="NCBI Taxonomy" id="75292"/>
    <lineage>
        <taxon>Bacteria</taxon>
        <taxon>Bacillati</taxon>
        <taxon>Actinomycetota</taxon>
        <taxon>Actinomycetes</taxon>
        <taxon>Kitasatosporales</taxon>
        <taxon>Streptomycetaceae</taxon>
        <taxon>Streptomyces</taxon>
    </lineage>
</organism>
<dbReference type="Gene3D" id="3.40.50.300">
    <property type="entry name" value="P-loop containing nucleotide triphosphate hydrolases"/>
    <property type="match status" value="1"/>
</dbReference>
<keyword evidence="3" id="KW-1185">Reference proteome</keyword>
<evidence type="ECO:0000313" key="3">
    <source>
        <dbReference type="Proteomes" id="UP001501072"/>
    </source>
</evidence>
<reference evidence="2 3" key="1">
    <citation type="journal article" date="2019" name="Int. J. Syst. Evol. Microbiol.">
        <title>The Global Catalogue of Microorganisms (GCM) 10K type strain sequencing project: providing services to taxonomists for standard genome sequencing and annotation.</title>
        <authorList>
            <consortium name="The Broad Institute Genomics Platform"/>
            <consortium name="The Broad Institute Genome Sequencing Center for Infectious Disease"/>
            <person name="Wu L."/>
            <person name="Ma J."/>
        </authorList>
    </citation>
    <scope>NUCLEOTIDE SEQUENCE [LARGE SCALE GENOMIC DNA]</scope>
    <source>
        <strain evidence="2 3">JCM 11269</strain>
    </source>
</reference>
<gene>
    <name evidence="2" type="ORF">GCM10009564_54390</name>
</gene>
<protein>
    <submittedName>
        <fullName evidence="2">Uncharacterized protein</fullName>
    </submittedName>
</protein>
<dbReference type="Proteomes" id="UP001501072">
    <property type="component" value="Unassembled WGS sequence"/>
</dbReference>
<feature type="region of interest" description="Disordered" evidence="1">
    <location>
        <begin position="675"/>
        <end position="698"/>
    </location>
</feature>
<feature type="region of interest" description="Disordered" evidence="1">
    <location>
        <begin position="1"/>
        <end position="20"/>
    </location>
</feature>
<dbReference type="InterPro" id="IPR027417">
    <property type="entry name" value="P-loop_NTPase"/>
</dbReference>
<accession>A0ABN1T785</accession>
<dbReference type="EMBL" id="BAAAHU010000103">
    <property type="protein sequence ID" value="GAA1017175.1"/>
    <property type="molecule type" value="Genomic_DNA"/>
</dbReference>
<feature type="compositionally biased region" description="Low complexity" evidence="1">
    <location>
        <begin position="676"/>
        <end position="698"/>
    </location>
</feature>
<dbReference type="RefSeq" id="WP_346074465.1">
    <property type="nucleotide sequence ID" value="NZ_BAAAHU010000103.1"/>
</dbReference>
<evidence type="ECO:0000256" key="1">
    <source>
        <dbReference type="SAM" id="MobiDB-lite"/>
    </source>
</evidence>
<proteinExistence type="predicted"/>